<keyword evidence="2" id="KW-0378">Hydrolase</keyword>
<dbReference type="InterPro" id="IPR029058">
    <property type="entry name" value="AB_hydrolase_fold"/>
</dbReference>
<dbReference type="SUPFAM" id="SSF53474">
    <property type="entry name" value="alpha/beta-Hydrolases"/>
    <property type="match status" value="1"/>
</dbReference>
<comment type="caution">
    <text evidence="2">The sequence shown here is derived from an EMBL/GenBank/DDBJ whole genome shotgun (WGS) entry which is preliminary data.</text>
</comment>
<accession>A0ABU7SNP3</accession>
<dbReference type="EMBL" id="JAZGQL010000036">
    <property type="protein sequence ID" value="MEE6311588.1"/>
    <property type="molecule type" value="Genomic_DNA"/>
</dbReference>
<name>A0ABU7SNP3_9ACTN</name>
<dbReference type="RefSeq" id="WP_331211480.1">
    <property type="nucleotide sequence ID" value="NZ_JAZGQL010000036.1"/>
</dbReference>
<evidence type="ECO:0000313" key="2">
    <source>
        <dbReference type="EMBL" id="MEE6311588.1"/>
    </source>
</evidence>
<organism evidence="2 3">
    <name type="scientific">Plantactinospora veratri</name>
    <dbReference type="NCBI Taxonomy" id="1436122"/>
    <lineage>
        <taxon>Bacteria</taxon>
        <taxon>Bacillati</taxon>
        <taxon>Actinomycetota</taxon>
        <taxon>Actinomycetes</taxon>
        <taxon>Micromonosporales</taxon>
        <taxon>Micromonosporaceae</taxon>
        <taxon>Plantactinospora</taxon>
    </lineage>
</organism>
<sequence length="304" mass="32554">MSTSAPPRPDRAVPHGAGVPVRCRRPGAGTRPVRTLLLHGLGSSRAVWDRFESRAPAWLELWDAELPWASAGDTGWSHRADVTGAAAQALAGVPGGADLVVAHSFAANTLLELLGRARTGTEPEAVRPAMAPAATVPVPLPRAVVLVSPFYRPATDDFDWAAIDFYLNHFHRILEEGIRVSAPAGLPAEVRVAMGERVRERIGPYGWMRFFDAYLRTPFLPVADLALPLLVISGDGDFAARPGDGRALADAAPAGRYALLADCGHFAMAEHPDRFAALVADFAHPLSPPDTTPEPILDTHLERT</sequence>
<keyword evidence="3" id="KW-1185">Reference proteome</keyword>
<dbReference type="Proteomes" id="UP001339911">
    <property type="component" value="Unassembled WGS sequence"/>
</dbReference>
<dbReference type="GO" id="GO:0016787">
    <property type="term" value="F:hydrolase activity"/>
    <property type="evidence" value="ECO:0007669"/>
    <property type="project" value="UniProtKB-KW"/>
</dbReference>
<gene>
    <name evidence="2" type="ORF">V1634_32665</name>
</gene>
<dbReference type="Pfam" id="PF12697">
    <property type="entry name" value="Abhydrolase_6"/>
    <property type="match status" value="1"/>
</dbReference>
<dbReference type="Gene3D" id="3.40.50.1820">
    <property type="entry name" value="alpha/beta hydrolase"/>
    <property type="match status" value="1"/>
</dbReference>
<reference evidence="2 3" key="1">
    <citation type="submission" date="2024-01" db="EMBL/GenBank/DDBJ databases">
        <title>Genome insights into Plantactinospora veratri sp. nov.</title>
        <authorList>
            <person name="Wang L."/>
        </authorList>
    </citation>
    <scope>NUCLEOTIDE SEQUENCE [LARGE SCALE GENOMIC DNA]</scope>
    <source>
        <strain evidence="2 3">NEAU-FHS4</strain>
    </source>
</reference>
<feature type="domain" description="AB hydrolase-1" evidence="1">
    <location>
        <begin position="36"/>
        <end position="277"/>
    </location>
</feature>
<protein>
    <submittedName>
        <fullName evidence="2">Alpha/beta hydrolase</fullName>
    </submittedName>
</protein>
<dbReference type="InterPro" id="IPR000073">
    <property type="entry name" value="AB_hydrolase_1"/>
</dbReference>
<proteinExistence type="predicted"/>
<evidence type="ECO:0000313" key="3">
    <source>
        <dbReference type="Proteomes" id="UP001339911"/>
    </source>
</evidence>
<evidence type="ECO:0000259" key="1">
    <source>
        <dbReference type="Pfam" id="PF12697"/>
    </source>
</evidence>